<evidence type="ECO:0000313" key="3">
    <source>
        <dbReference type="EMBL" id="KRM40267.1"/>
    </source>
</evidence>
<feature type="chain" id="PRO_5038420478" evidence="1">
    <location>
        <begin position="25"/>
        <end position="589"/>
    </location>
</feature>
<evidence type="ECO:0000259" key="2">
    <source>
        <dbReference type="Pfam" id="PF03217"/>
    </source>
</evidence>
<dbReference type="eggNOG" id="ENOG50309G6">
    <property type="taxonomic scope" value="Bacteria"/>
</dbReference>
<keyword evidence="4" id="KW-1185">Reference proteome</keyword>
<dbReference type="Proteomes" id="UP000051223">
    <property type="component" value="Unassembled WGS sequence"/>
</dbReference>
<evidence type="ECO:0000313" key="4">
    <source>
        <dbReference type="Proteomes" id="UP000051223"/>
    </source>
</evidence>
<dbReference type="SMR" id="A0A0R1YK00"/>
<keyword evidence="1" id="KW-0732">Signal</keyword>
<reference evidence="3 4" key="1">
    <citation type="journal article" date="2015" name="Genome Announc.">
        <title>Expanding the biotechnology potential of lactobacilli through comparative genomics of 213 strains and associated genera.</title>
        <authorList>
            <person name="Sun Z."/>
            <person name="Harris H.M."/>
            <person name="McCann A."/>
            <person name="Guo C."/>
            <person name="Argimon S."/>
            <person name="Zhang W."/>
            <person name="Yang X."/>
            <person name="Jeffery I.B."/>
            <person name="Cooney J.C."/>
            <person name="Kagawa T.F."/>
            <person name="Liu W."/>
            <person name="Song Y."/>
            <person name="Salvetti E."/>
            <person name="Wrobel A."/>
            <person name="Rasinkangas P."/>
            <person name="Parkhill J."/>
            <person name="Rea M.C."/>
            <person name="O'Sullivan O."/>
            <person name="Ritari J."/>
            <person name="Douillard F.P."/>
            <person name="Paul Ross R."/>
            <person name="Yang R."/>
            <person name="Briner A.E."/>
            <person name="Felis G.E."/>
            <person name="de Vos W.M."/>
            <person name="Barrangou R."/>
            <person name="Klaenhammer T.R."/>
            <person name="Caufield P.W."/>
            <person name="Cui Y."/>
            <person name="Zhang H."/>
            <person name="O'Toole P.W."/>
        </authorList>
    </citation>
    <scope>NUCLEOTIDE SEQUENCE [LARGE SCALE GENOMIC DNA]</scope>
    <source>
        <strain evidence="3 4">DSM 5661</strain>
    </source>
</reference>
<feature type="signal peptide" evidence="1">
    <location>
        <begin position="1"/>
        <end position="24"/>
    </location>
</feature>
<dbReference type="EMBL" id="AZGI01000025">
    <property type="protein sequence ID" value="KRM40267.1"/>
    <property type="molecule type" value="Genomic_DNA"/>
</dbReference>
<sequence>MKKNLRIVSVAAAALLAVAPVATGVVPVSGVNTVQAGSNAKSTKTANLSTNILSINNSVKVSDITPSWVQNNVKLSSGLIAGVESVVIKDGDNTVTSKDSLQGGKTYTLQVAANLNGLTGYNSVTVNKSSAVDVNGGGVSKTVTFDVSMHVYDPNAAGIPQFILNNNGSILNNNAIAPLADGLSVTNGETIDNIIKAAEGVVTFRDTMNNDVNNAQIITTPSDVINELKQQGVTVNGNDGSAKVTAASGFNVTLTGRTLTNGKTATVKIPFVPAGSVQTDAPEIQVAVKAMGQSTFGTATKAANNQYYQIASGSNFNPLDFTTSNGDEIKFSAIQSNKNSQAAEITATSNPVNTSEAGKFYHVTLTATNNGKKTSTYSYTVLVVSNGLQELYADAKTYNIYGDNVQATGNTIAKGNKVYVGNDTKTIGNVSYSKVSTQSKAAADAGNTWIETSALAKPAGDTNVATHTIMVNSRAYDKNGNYLGKDYYAYNSIDIVPEVVTIKGKTYYKVANKDEYVRVTNITGNKRKLRHNAYVYWSSNRRTPGARKMYKGETVTTYGGKMTFKNGKKYYRIEGCRNNNKRYIKAANF</sequence>
<dbReference type="Pfam" id="PF03217">
    <property type="entry name" value="SlpA"/>
    <property type="match status" value="1"/>
</dbReference>
<dbReference type="InterPro" id="IPR024968">
    <property type="entry name" value="SlpA_C_lactobacillus"/>
</dbReference>
<protein>
    <submittedName>
        <fullName evidence="3">SlpX</fullName>
    </submittedName>
</protein>
<evidence type="ECO:0000256" key="1">
    <source>
        <dbReference type="SAM" id="SignalP"/>
    </source>
</evidence>
<name>A0A0R1YK00_9LACO</name>
<organism evidence="3 4">
    <name type="scientific">Lactobacillus hamsteri DSM 5661 = JCM 6256</name>
    <dbReference type="NCBI Taxonomy" id="1423754"/>
    <lineage>
        <taxon>Bacteria</taxon>
        <taxon>Bacillati</taxon>
        <taxon>Bacillota</taxon>
        <taxon>Bacilli</taxon>
        <taxon>Lactobacillales</taxon>
        <taxon>Lactobacillaceae</taxon>
        <taxon>Lactobacillus</taxon>
    </lineage>
</organism>
<gene>
    <name evidence="3" type="ORF">FC39_GL000739</name>
</gene>
<dbReference type="PATRIC" id="fig|1423754.3.peg.761"/>
<feature type="domain" description="S-layer protein C-terminal" evidence="2">
    <location>
        <begin position="519"/>
        <end position="587"/>
    </location>
</feature>
<dbReference type="AlphaFoldDB" id="A0A0R1YK00"/>
<dbReference type="RefSeq" id="WP_025079858.1">
    <property type="nucleotide sequence ID" value="NZ_AZGI01000025.1"/>
</dbReference>
<comment type="caution">
    <text evidence="3">The sequence shown here is derived from an EMBL/GenBank/DDBJ whole genome shotgun (WGS) entry which is preliminary data.</text>
</comment>
<accession>A0A0R1YK00</accession>
<proteinExistence type="predicted"/>